<dbReference type="RefSeq" id="WP_109766534.1">
    <property type="nucleotide sequence ID" value="NZ_JASHJQ010000006.1"/>
</dbReference>
<evidence type="ECO:0000313" key="3">
    <source>
        <dbReference type="Proteomes" id="UP000246132"/>
    </source>
</evidence>
<dbReference type="Pfam" id="PF06186">
    <property type="entry name" value="DUF992"/>
    <property type="match status" value="1"/>
</dbReference>
<dbReference type="OrthoDB" id="7362478at2"/>
<organism evidence="2 3">
    <name type="scientific">Oceaniradius stylonematis</name>
    <dbReference type="NCBI Taxonomy" id="2184161"/>
    <lineage>
        <taxon>Bacteria</taxon>
        <taxon>Pseudomonadati</taxon>
        <taxon>Pseudomonadota</taxon>
        <taxon>Alphaproteobacteria</taxon>
        <taxon>Hyphomicrobiales</taxon>
        <taxon>Ahrensiaceae</taxon>
        <taxon>Oceaniradius</taxon>
    </lineage>
</organism>
<dbReference type="AlphaFoldDB" id="A0A3A8AJT1"/>
<feature type="chain" id="PRO_5018736801" evidence="1">
    <location>
        <begin position="25"/>
        <end position="159"/>
    </location>
</feature>
<protein>
    <submittedName>
        <fullName evidence="2">DUF992 domain-containing protein</fullName>
    </submittedName>
</protein>
<dbReference type="InterPro" id="IPR009333">
    <property type="entry name" value="DUF992"/>
</dbReference>
<gene>
    <name evidence="2" type="ORF">DEM25_009755</name>
</gene>
<evidence type="ECO:0000313" key="2">
    <source>
        <dbReference type="EMBL" id="RKF06914.1"/>
    </source>
</evidence>
<sequence>MTFKNATLAALVGAAAIAATPAAAQTAGVQLGQLVCQVDDGTGFIFGSSKDLLCTFTPANDSFAEETYTGVINKYGIDVGVTGEAVILWTVVAAEEDVYEPRALTGTYTGATASAAFAAGLGANVLVGGSETSFALQPVSVSVTEGVNVAVGIAEVILN</sequence>
<comment type="caution">
    <text evidence="2">The sequence shown here is derived from an EMBL/GenBank/DDBJ whole genome shotgun (WGS) entry which is preliminary data.</text>
</comment>
<evidence type="ECO:0000256" key="1">
    <source>
        <dbReference type="SAM" id="SignalP"/>
    </source>
</evidence>
<name>A0A3A8AJT1_9HYPH</name>
<accession>A0A3A8AJT1</accession>
<dbReference type="EMBL" id="QFWV02000005">
    <property type="protein sequence ID" value="RKF06914.1"/>
    <property type="molecule type" value="Genomic_DNA"/>
</dbReference>
<dbReference type="Proteomes" id="UP000246132">
    <property type="component" value="Unassembled WGS sequence"/>
</dbReference>
<keyword evidence="1" id="KW-0732">Signal</keyword>
<proteinExistence type="predicted"/>
<feature type="signal peptide" evidence="1">
    <location>
        <begin position="1"/>
        <end position="24"/>
    </location>
</feature>
<keyword evidence="3" id="KW-1185">Reference proteome</keyword>
<reference evidence="2 3" key="1">
    <citation type="journal article" date="2018" name="Int. J. Syst. Bacteriol.">
        <title>Oceaniradius stylonemae gen. nov., sp. nov., isolated from a red alga, Stylonema cornu-cervi.</title>
        <authorList>
            <person name="Jeong S."/>
        </authorList>
    </citation>
    <scope>NUCLEOTIDE SEQUENCE [LARGE SCALE GENOMIC DNA]</scope>
    <source>
        <strain evidence="2 3">StC1</strain>
    </source>
</reference>